<evidence type="ECO:0000313" key="5">
    <source>
        <dbReference type="Proteomes" id="UP000185678"/>
    </source>
</evidence>
<dbReference type="InterPro" id="IPR007129">
    <property type="entry name" value="Ubiqinol_cyt_c_chaperone_CPB3"/>
</dbReference>
<dbReference type="RefSeq" id="WP_076398489.1">
    <property type="nucleotide sequence ID" value="NZ_FTOA01000001.1"/>
</dbReference>
<dbReference type="STRING" id="80876.SAMN05421779_101456"/>
<evidence type="ECO:0000256" key="1">
    <source>
        <dbReference type="ARBA" id="ARBA00006407"/>
    </source>
</evidence>
<dbReference type="PANTHER" id="PTHR12184:SF1">
    <property type="entry name" value="UBIQUINOL-CYTOCHROME-C REDUCTASE COMPLEX ASSEMBLY FACTOR 1"/>
    <property type="match status" value="1"/>
</dbReference>
<comment type="similarity">
    <text evidence="1">Belongs to the CBP3 family.</text>
</comment>
<sequence>MVFGFFKRRQREQAAYALYGALVAQSRQPEFYLHLGIADTVDGRFDMIALHAALVIRRVQGQPDDGPPTAQFLFDIMFADMDRNLREMGVGDLSVGKHVKRMAKAYYGRAAAYEEGLQGDEETLIAALTRNLYRKSEPEPWQVAAIAAYVRRSAELLAQQDYQALGQGTMTFAPLAGFLAPPAAGRPSDPQE</sequence>
<dbReference type="Pfam" id="PF03981">
    <property type="entry name" value="Ubiq_cyt_C_chap"/>
    <property type="match status" value="1"/>
</dbReference>
<dbReference type="InterPro" id="IPR014569">
    <property type="entry name" value="Ubq_cyt-c_CBP3-rel"/>
</dbReference>
<accession>A0A1N7IPX6</accession>
<protein>
    <submittedName>
        <fullName evidence="4">Cytochrome b pre-mRNA-processing protein 3</fullName>
    </submittedName>
</protein>
<gene>
    <name evidence="4" type="ORF">SAMN05421779_101456</name>
</gene>
<proteinExistence type="inferred from homology"/>
<dbReference type="EMBL" id="FTOA01000001">
    <property type="protein sequence ID" value="SIS39123.1"/>
    <property type="molecule type" value="Genomic_DNA"/>
</dbReference>
<feature type="domain" description="Ubiquinol-cytochrome c chaperone" evidence="3">
    <location>
        <begin position="34"/>
        <end position="172"/>
    </location>
</feature>
<reference evidence="4 5" key="1">
    <citation type="submission" date="2017-01" db="EMBL/GenBank/DDBJ databases">
        <authorList>
            <person name="Mah S.A."/>
            <person name="Swanson W.J."/>
            <person name="Moy G.W."/>
            <person name="Vacquier V.D."/>
        </authorList>
    </citation>
    <scope>NUCLEOTIDE SEQUENCE [LARGE SCALE GENOMIC DNA]</scope>
    <source>
        <strain evidence="4 5">DSM 11589</strain>
    </source>
</reference>
<organism evidence="4 5">
    <name type="scientific">Insolitispirillum peregrinum</name>
    <dbReference type="NCBI Taxonomy" id="80876"/>
    <lineage>
        <taxon>Bacteria</taxon>
        <taxon>Pseudomonadati</taxon>
        <taxon>Pseudomonadota</taxon>
        <taxon>Alphaproteobacteria</taxon>
        <taxon>Rhodospirillales</taxon>
        <taxon>Novispirillaceae</taxon>
        <taxon>Insolitispirillum</taxon>
    </lineage>
</organism>
<dbReference type="InterPro" id="IPR021150">
    <property type="entry name" value="Ubiq_cyt_c_chap"/>
</dbReference>
<dbReference type="PIRSF" id="PIRSF032079">
    <property type="entry name" value="UCP032079"/>
    <property type="match status" value="1"/>
</dbReference>
<evidence type="ECO:0000313" key="4">
    <source>
        <dbReference type="EMBL" id="SIS39123.1"/>
    </source>
</evidence>
<dbReference type="Proteomes" id="UP000185678">
    <property type="component" value="Unassembled WGS sequence"/>
</dbReference>
<name>A0A1N7IPX6_9PROT</name>
<keyword evidence="5" id="KW-1185">Reference proteome</keyword>
<comment type="similarity">
    <text evidence="2">Belongs to the UPF0174 family.</text>
</comment>
<dbReference type="OrthoDB" id="7158889at2"/>
<dbReference type="PANTHER" id="PTHR12184">
    <property type="entry name" value="UBIQUINOL-CYTOCHROME C REDUCTASE COMPLEX ASSEMBLY FACTOR 1 FAMILY MEMBER"/>
    <property type="match status" value="1"/>
</dbReference>
<dbReference type="AlphaFoldDB" id="A0A1N7IPX6"/>
<evidence type="ECO:0000256" key="2">
    <source>
        <dbReference type="ARBA" id="ARBA00006436"/>
    </source>
</evidence>
<evidence type="ECO:0000259" key="3">
    <source>
        <dbReference type="Pfam" id="PF03981"/>
    </source>
</evidence>